<dbReference type="Pfam" id="PF04082">
    <property type="entry name" value="Fungal_trans"/>
    <property type="match status" value="1"/>
</dbReference>
<evidence type="ECO:0000256" key="6">
    <source>
        <dbReference type="ARBA" id="ARBA00023242"/>
    </source>
</evidence>
<feature type="compositionally biased region" description="Basic and acidic residues" evidence="7">
    <location>
        <begin position="33"/>
        <end position="53"/>
    </location>
</feature>
<dbReference type="GO" id="GO:0000981">
    <property type="term" value="F:DNA-binding transcription factor activity, RNA polymerase II-specific"/>
    <property type="evidence" value="ECO:0007669"/>
    <property type="project" value="InterPro"/>
</dbReference>
<organism evidence="9 10">
    <name type="scientific">Penicillium steckii</name>
    <dbReference type="NCBI Taxonomy" id="303698"/>
    <lineage>
        <taxon>Eukaryota</taxon>
        <taxon>Fungi</taxon>
        <taxon>Dikarya</taxon>
        <taxon>Ascomycota</taxon>
        <taxon>Pezizomycotina</taxon>
        <taxon>Eurotiomycetes</taxon>
        <taxon>Eurotiomycetidae</taxon>
        <taxon>Eurotiales</taxon>
        <taxon>Aspergillaceae</taxon>
        <taxon>Penicillium</taxon>
    </lineage>
</organism>
<evidence type="ECO:0000256" key="1">
    <source>
        <dbReference type="ARBA" id="ARBA00004123"/>
    </source>
</evidence>
<proteinExistence type="predicted"/>
<dbReference type="GO" id="GO:0008270">
    <property type="term" value="F:zinc ion binding"/>
    <property type="evidence" value="ECO:0007669"/>
    <property type="project" value="UniProtKB-KW"/>
</dbReference>
<evidence type="ECO:0000256" key="3">
    <source>
        <dbReference type="ARBA" id="ARBA00022737"/>
    </source>
</evidence>
<keyword evidence="3" id="KW-0677">Repeat</keyword>
<dbReference type="GO" id="GO:0000785">
    <property type="term" value="C:chromatin"/>
    <property type="evidence" value="ECO:0007669"/>
    <property type="project" value="TreeGrafter"/>
</dbReference>
<comment type="subcellular location">
    <subcellularLocation>
        <location evidence="1">Nucleus</location>
    </subcellularLocation>
</comment>
<dbReference type="InterPro" id="IPR051059">
    <property type="entry name" value="VerF-like"/>
</dbReference>
<keyword evidence="10" id="KW-1185">Reference proteome</keyword>
<dbReference type="AlphaFoldDB" id="A0A1V6TTP3"/>
<evidence type="ECO:0000256" key="4">
    <source>
        <dbReference type="ARBA" id="ARBA00022771"/>
    </source>
</evidence>
<dbReference type="GO" id="GO:0000978">
    <property type="term" value="F:RNA polymerase II cis-regulatory region sequence-specific DNA binding"/>
    <property type="evidence" value="ECO:0007669"/>
    <property type="project" value="InterPro"/>
</dbReference>
<dbReference type="EMBL" id="MLKD01000002">
    <property type="protein sequence ID" value="OQE29737.1"/>
    <property type="molecule type" value="Genomic_DNA"/>
</dbReference>
<dbReference type="GO" id="GO:0006351">
    <property type="term" value="P:DNA-templated transcription"/>
    <property type="evidence" value="ECO:0007669"/>
    <property type="project" value="InterPro"/>
</dbReference>
<feature type="region of interest" description="Disordered" evidence="7">
    <location>
        <begin position="24"/>
        <end position="59"/>
    </location>
</feature>
<protein>
    <recommendedName>
        <fullName evidence="8">Xylanolytic transcriptional activator regulatory domain-containing protein</fullName>
    </recommendedName>
</protein>
<dbReference type="STRING" id="303698.A0A1V6TTP3"/>
<dbReference type="PANTHER" id="PTHR40626:SF3">
    <property type="entry name" value="TRANSCRIPTION FACTOR WITH C2H2 AND ZN(2)-CYS(6) DNA BINDING DOMAIN (EUROFUNG)-RELATED"/>
    <property type="match status" value="1"/>
</dbReference>
<evidence type="ECO:0000256" key="7">
    <source>
        <dbReference type="SAM" id="MobiDB-lite"/>
    </source>
</evidence>
<keyword evidence="4" id="KW-0863">Zinc-finger</keyword>
<feature type="domain" description="Xylanolytic transcriptional activator regulatory" evidence="8">
    <location>
        <begin position="274"/>
        <end position="369"/>
    </location>
</feature>
<reference evidence="10" key="1">
    <citation type="journal article" date="2017" name="Nat. Microbiol.">
        <title>Global analysis of biosynthetic gene clusters reveals vast potential of secondary metabolite production in Penicillium species.</title>
        <authorList>
            <person name="Nielsen J.C."/>
            <person name="Grijseels S."/>
            <person name="Prigent S."/>
            <person name="Ji B."/>
            <person name="Dainat J."/>
            <person name="Nielsen K.F."/>
            <person name="Frisvad J.C."/>
            <person name="Workman M."/>
            <person name="Nielsen J."/>
        </authorList>
    </citation>
    <scope>NUCLEOTIDE SEQUENCE [LARGE SCALE GENOMIC DNA]</scope>
    <source>
        <strain evidence="10">IBT 24891</strain>
    </source>
</reference>
<evidence type="ECO:0000256" key="2">
    <source>
        <dbReference type="ARBA" id="ARBA00022723"/>
    </source>
</evidence>
<evidence type="ECO:0000256" key="5">
    <source>
        <dbReference type="ARBA" id="ARBA00022833"/>
    </source>
</evidence>
<accession>A0A1V6TTP3</accession>
<gene>
    <name evidence="9" type="ORF">PENSTE_c002G04958</name>
</gene>
<keyword evidence="6" id="KW-0539">Nucleus</keyword>
<keyword evidence="2" id="KW-0479">Metal-binding</keyword>
<dbReference type="InterPro" id="IPR007219">
    <property type="entry name" value="XnlR_reg_dom"/>
</dbReference>
<dbReference type="CDD" id="cd12148">
    <property type="entry name" value="fungal_TF_MHR"/>
    <property type="match status" value="1"/>
</dbReference>
<dbReference type="GO" id="GO:0005634">
    <property type="term" value="C:nucleus"/>
    <property type="evidence" value="ECO:0007669"/>
    <property type="project" value="UniProtKB-SubCell"/>
</dbReference>
<dbReference type="PANTHER" id="PTHR40626">
    <property type="entry name" value="MIP31509P"/>
    <property type="match status" value="1"/>
</dbReference>
<dbReference type="Proteomes" id="UP000191285">
    <property type="component" value="Unassembled WGS sequence"/>
</dbReference>
<evidence type="ECO:0000259" key="8">
    <source>
        <dbReference type="Pfam" id="PF04082"/>
    </source>
</evidence>
<evidence type="ECO:0000313" key="9">
    <source>
        <dbReference type="EMBL" id="OQE29737.1"/>
    </source>
</evidence>
<sequence>MQCSVCSSKFVRLQNLERHLLNRVQNDTTYDDPPIREPSEQSPSKEGEAHSHELNGQSLFPEFAPPSPGIGSIVSPDTAPSLQFPDYFGAMWWPLHFSKPSLDTPWSQTCPENAGSLTKFDFLDRLTSVDGFANSFRCGTIFQRQQIASNQVIDWNMPPEEHPNPFDATDSLDATIAPIEPKFAQNVDQLLPSTQRQSQASAIDGPDLQFGPELSNIHSWAHHPLALKTQEIIERLKNTIRNKPRKSSIMFEWSSLVENMGLLFFSPPNICKFLRLFWSSWYPNCPIVHRPTFDPLNAPPSLLSSMIMIGGCLSPEKRDNQFARSWFNAVEEMVFDDEWLEEDFKMSSEWIRNPQTDFKRLQSLQAAFMIARDLHPASEPHFNTSLYSSDQSFQWKSFVEREQKIRTLSYIFLLDGAFVIFNNMPPRIVVAEMRMNITCPEECFQALTAPECFTALAEWTNNVPEYHQYSIASLLETMLQPNLSLKKKELYAHFGILNLFMLITALHTFMFQLQNALAPPEAFQRIENALQNWKDIWIHRNIVLGYSDDTMEAESLPQMWKRVGFMKNAGEYWLLCRAILERIRPVEGDGSVNTVPGRVLEKFDETSMKQVNDLIKQFENVFI</sequence>
<evidence type="ECO:0000313" key="10">
    <source>
        <dbReference type="Proteomes" id="UP000191285"/>
    </source>
</evidence>
<name>A0A1V6TTP3_9EURO</name>
<dbReference type="OrthoDB" id="654211at2759"/>
<comment type="caution">
    <text evidence="9">The sequence shown here is derived from an EMBL/GenBank/DDBJ whole genome shotgun (WGS) entry which is preliminary data.</text>
</comment>
<keyword evidence="5" id="KW-0862">Zinc</keyword>